<evidence type="ECO:0000256" key="15">
    <source>
        <dbReference type="SAM" id="Phobius"/>
    </source>
</evidence>
<comment type="subcellular location">
    <subcellularLocation>
        <location evidence="2">Membrane</location>
        <topology evidence="2">Lipid-anchor</topology>
        <topology evidence="2">GPI-anchor</topology>
    </subcellularLocation>
    <subcellularLocation>
        <location evidence="1">Membrane</location>
        <topology evidence="1">Multi-pass membrane protein</topology>
    </subcellularLocation>
    <subcellularLocation>
        <location evidence="3">Secreted</location>
    </subcellularLocation>
</comment>
<keyword evidence="7 15" id="KW-0812">Transmembrane</keyword>
<evidence type="ECO:0000256" key="7">
    <source>
        <dbReference type="ARBA" id="ARBA00022692"/>
    </source>
</evidence>
<evidence type="ECO:0000256" key="6">
    <source>
        <dbReference type="ARBA" id="ARBA00022622"/>
    </source>
</evidence>
<dbReference type="STRING" id="69771.A0A1V6PGE8"/>
<keyword evidence="8" id="KW-0732">Signal</keyword>
<feature type="domain" description="CFEM" evidence="16">
    <location>
        <begin position="4"/>
        <end position="118"/>
    </location>
</feature>
<dbReference type="InterPro" id="IPR052337">
    <property type="entry name" value="SAT4-like"/>
</dbReference>
<keyword evidence="9 15" id="KW-1133">Transmembrane helix</keyword>
<dbReference type="PROSITE" id="PS52012">
    <property type="entry name" value="CFEM"/>
    <property type="match status" value="1"/>
</dbReference>
<dbReference type="Pfam" id="PF20684">
    <property type="entry name" value="Fung_rhodopsin"/>
    <property type="match status" value="1"/>
</dbReference>
<dbReference type="Pfam" id="PF05730">
    <property type="entry name" value="CFEM"/>
    <property type="match status" value="1"/>
</dbReference>
<evidence type="ECO:0000256" key="1">
    <source>
        <dbReference type="ARBA" id="ARBA00004141"/>
    </source>
</evidence>
<evidence type="ECO:0000256" key="5">
    <source>
        <dbReference type="ARBA" id="ARBA00022525"/>
    </source>
</evidence>
<dbReference type="GO" id="GO:0005576">
    <property type="term" value="C:extracellular region"/>
    <property type="evidence" value="ECO:0007669"/>
    <property type="project" value="UniProtKB-SubCell"/>
</dbReference>
<feature type="transmembrane region" description="Helical" evidence="15">
    <location>
        <begin position="174"/>
        <end position="192"/>
    </location>
</feature>
<feature type="transmembrane region" description="Helical" evidence="15">
    <location>
        <begin position="90"/>
        <end position="111"/>
    </location>
</feature>
<evidence type="ECO:0000313" key="18">
    <source>
        <dbReference type="Proteomes" id="UP000191522"/>
    </source>
</evidence>
<dbReference type="Proteomes" id="UP000191522">
    <property type="component" value="Unassembled WGS sequence"/>
</dbReference>
<comment type="caution">
    <text evidence="14">Lacks conserved residue(s) required for the propagation of feature annotation.</text>
</comment>
<evidence type="ECO:0000256" key="14">
    <source>
        <dbReference type="PROSITE-ProRule" id="PRU01356"/>
    </source>
</evidence>
<evidence type="ECO:0000256" key="3">
    <source>
        <dbReference type="ARBA" id="ARBA00004613"/>
    </source>
</evidence>
<evidence type="ECO:0000256" key="9">
    <source>
        <dbReference type="ARBA" id="ARBA00022989"/>
    </source>
</evidence>
<keyword evidence="14" id="KW-0408">Iron</keyword>
<dbReference type="InterPro" id="IPR049326">
    <property type="entry name" value="Rhodopsin_dom_fungi"/>
</dbReference>
<dbReference type="OrthoDB" id="2496787at2759"/>
<gene>
    <name evidence="17" type="ORF">PENDEC_c006G01987</name>
</gene>
<organism evidence="17 18">
    <name type="scientific">Penicillium decumbens</name>
    <dbReference type="NCBI Taxonomy" id="69771"/>
    <lineage>
        <taxon>Eukaryota</taxon>
        <taxon>Fungi</taxon>
        <taxon>Dikarya</taxon>
        <taxon>Ascomycota</taxon>
        <taxon>Pezizomycotina</taxon>
        <taxon>Eurotiomycetes</taxon>
        <taxon>Eurotiomycetidae</taxon>
        <taxon>Eurotiales</taxon>
        <taxon>Aspergillaceae</taxon>
        <taxon>Penicillium</taxon>
    </lineage>
</organism>
<dbReference type="EMBL" id="MDYL01000006">
    <property type="protein sequence ID" value="OQD75732.1"/>
    <property type="molecule type" value="Genomic_DNA"/>
</dbReference>
<evidence type="ECO:0000259" key="16">
    <source>
        <dbReference type="PROSITE" id="PS52012"/>
    </source>
</evidence>
<keyword evidence="6" id="KW-0325">Glycoprotein</keyword>
<keyword evidence="6" id="KW-0336">GPI-anchor</keyword>
<feature type="disulfide bond" evidence="14">
    <location>
        <begin position="32"/>
        <end position="72"/>
    </location>
</feature>
<feature type="disulfide bond" evidence="14">
    <location>
        <begin position="36"/>
        <end position="67"/>
    </location>
</feature>
<dbReference type="GO" id="GO:0046872">
    <property type="term" value="F:metal ion binding"/>
    <property type="evidence" value="ECO:0007669"/>
    <property type="project" value="UniProtKB-UniRule"/>
</dbReference>
<keyword evidence="10 15" id="KW-0472">Membrane</keyword>
<comment type="similarity">
    <text evidence="4">Belongs to the RBT5 family.</text>
</comment>
<keyword evidence="5" id="KW-0964">Secreted</keyword>
<keyword evidence="18" id="KW-1185">Reference proteome</keyword>
<feature type="disulfide bond" evidence="14">
    <location>
        <begin position="46"/>
        <end position="53"/>
    </location>
</feature>
<evidence type="ECO:0000313" key="17">
    <source>
        <dbReference type="EMBL" id="OQD75732.1"/>
    </source>
</evidence>
<sequence>MRFLKEVVLGVAIFTGNVIAGMAELEAILPTCALKCMASSISVSSCAPTDQACLCTDATYAATLEECVLASCTIRQSLTCGAPIRDRTHVVSYAGIAGGVIAVIAFILRVIARLTTGGGVWGLDDWTMLLTVCLLIPLSALSVDLAKAGLGRDMWTLPFENITRILYVYFWDELLYLSILPLTHISICCFYLRIFPDRQFRTITYIVIGLNVGYLIAFVLISVFQCRPLDGAWLHWDGEGNYQCNHINAQGWAAAIINMILDITVMALPLRQLYHLNLSVKRKVYVMCMFSLGIFVTLVSILRLNSLIHFASTTDLTWDYVSIGYWSTIECDVGVICACLPAIKSLLRRVSPGLFGDTTHAKSYGMSRSRGNGSRLEGNISVQGKNDERQFYTLDDMDSSSVARLNHTSVSVTVG</sequence>
<dbReference type="OMA" id="DYVEMGY"/>
<evidence type="ECO:0000256" key="11">
    <source>
        <dbReference type="ARBA" id="ARBA00023157"/>
    </source>
</evidence>
<keyword evidence="12" id="KW-0449">Lipoprotein</keyword>
<name>A0A1V6PGE8_PENDC</name>
<evidence type="ECO:0000256" key="10">
    <source>
        <dbReference type="ARBA" id="ARBA00023136"/>
    </source>
</evidence>
<proteinExistence type="inferred from homology"/>
<comment type="caution">
    <text evidence="17">The sequence shown here is derived from an EMBL/GenBank/DDBJ whole genome shotgun (WGS) entry which is preliminary data.</text>
</comment>
<feature type="transmembrane region" description="Helical" evidence="15">
    <location>
        <begin position="123"/>
        <end position="143"/>
    </location>
</feature>
<reference evidence="18" key="1">
    <citation type="journal article" date="2017" name="Nat. Microbiol.">
        <title>Global analysis of biosynthetic gene clusters reveals vast potential of secondary metabolite production in Penicillium species.</title>
        <authorList>
            <person name="Nielsen J.C."/>
            <person name="Grijseels S."/>
            <person name="Prigent S."/>
            <person name="Ji B."/>
            <person name="Dainat J."/>
            <person name="Nielsen K.F."/>
            <person name="Frisvad J.C."/>
            <person name="Workman M."/>
            <person name="Nielsen J."/>
        </authorList>
    </citation>
    <scope>NUCLEOTIDE SEQUENCE [LARGE SCALE GENOMIC DNA]</scope>
    <source>
        <strain evidence="18">IBT 11843</strain>
    </source>
</reference>
<keyword evidence="14" id="KW-0479">Metal-binding</keyword>
<feature type="transmembrane region" description="Helical" evidence="15">
    <location>
        <begin position="252"/>
        <end position="272"/>
    </location>
</feature>
<protein>
    <recommendedName>
        <fullName evidence="16">CFEM domain-containing protein</fullName>
    </recommendedName>
</protein>
<dbReference type="PANTHER" id="PTHR33048:SF160">
    <property type="entry name" value="SAT4 FAMILY MEMBRANE PROTEIN"/>
    <property type="match status" value="1"/>
</dbReference>
<evidence type="ECO:0000256" key="12">
    <source>
        <dbReference type="ARBA" id="ARBA00023288"/>
    </source>
</evidence>
<dbReference type="GO" id="GO:0098552">
    <property type="term" value="C:side of membrane"/>
    <property type="evidence" value="ECO:0007669"/>
    <property type="project" value="UniProtKB-KW"/>
</dbReference>
<keyword evidence="11 14" id="KW-1015">Disulfide bond</keyword>
<feature type="binding site" description="axial binding residue" evidence="14">
    <location>
        <position position="50"/>
    </location>
    <ligand>
        <name>heme</name>
        <dbReference type="ChEBI" id="CHEBI:30413"/>
    </ligand>
    <ligandPart>
        <name>Fe</name>
        <dbReference type="ChEBI" id="CHEBI:18248"/>
    </ligandPart>
</feature>
<evidence type="ECO:0000256" key="2">
    <source>
        <dbReference type="ARBA" id="ARBA00004589"/>
    </source>
</evidence>
<dbReference type="InterPro" id="IPR008427">
    <property type="entry name" value="Extracellular_membr_CFEM_dom"/>
</dbReference>
<evidence type="ECO:0000256" key="13">
    <source>
        <dbReference type="ARBA" id="ARBA00038359"/>
    </source>
</evidence>
<dbReference type="PANTHER" id="PTHR33048">
    <property type="entry name" value="PTH11-LIKE INTEGRAL MEMBRANE PROTEIN (AFU_ORTHOLOGUE AFUA_5G11245)"/>
    <property type="match status" value="1"/>
</dbReference>
<keyword evidence="14" id="KW-0349">Heme</keyword>
<feature type="transmembrane region" description="Helical" evidence="15">
    <location>
        <begin position="284"/>
        <end position="303"/>
    </location>
</feature>
<accession>A0A1V6PGE8</accession>
<comment type="similarity">
    <text evidence="13">Belongs to the SAT4 family.</text>
</comment>
<evidence type="ECO:0000256" key="8">
    <source>
        <dbReference type="ARBA" id="ARBA00022729"/>
    </source>
</evidence>
<evidence type="ECO:0000256" key="4">
    <source>
        <dbReference type="ARBA" id="ARBA00010031"/>
    </source>
</evidence>
<feature type="transmembrane region" description="Helical" evidence="15">
    <location>
        <begin position="204"/>
        <end position="224"/>
    </location>
</feature>
<dbReference type="AlphaFoldDB" id="A0A1V6PGE8"/>